<dbReference type="WBParaSite" id="GPUH_0001093901-mRNA-1">
    <property type="protein sequence ID" value="GPUH_0001093901-mRNA-1"/>
    <property type="gene ID" value="GPUH_0001093901"/>
</dbReference>
<evidence type="ECO:0000256" key="1">
    <source>
        <dbReference type="SAM" id="Coils"/>
    </source>
</evidence>
<evidence type="ECO:0000313" key="4">
    <source>
        <dbReference type="WBParaSite" id="GPUH_0001093901-mRNA-1"/>
    </source>
</evidence>
<evidence type="ECO:0000313" key="3">
    <source>
        <dbReference type="Proteomes" id="UP000271098"/>
    </source>
</evidence>
<evidence type="ECO:0000313" key="2">
    <source>
        <dbReference type="EMBL" id="VDN18098.1"/>
    </source>
</evidence>
<name>A0A183DQD5_9BILA</name>
<sequence length="162" mass="19476">MLKKEVDASDEQRFLNKLLVSELKKQLAERESIQEKLERQRDEFKAACELAQQQGKLFTNATLLQLLESEVVKLEERDKAERFELNRQLYTQKLELEKLQRKNDKIYVLYQETLANKRALETKMEVMEYYREKITRLGKECIQKETELHGFILKMFDRLSKL</sequence>
<gene>
    <name evidence="2" type="ORF">GPUH_LOCUS10926</name>
</gene>
<reference evidence="2 3" key="2">
    <citation type="submission" date="2018-11" db="EMBL/GenBank/DDBJ databases">
        <authorList>
            <consortium name="Pathogen Informatics"/>
        </authorList>
    </citation>
    <scope>NUCLEOTIDE SEQUENCE [LARGE SCALE GENOMIC DNA]</scope>
</reference>
<organism evidence="4">
    <name type="scientific">Gongylonema pulchrum</name>
    <dbReference type="NCBI Taxonomy" id="637853"/>
    <lineage>
        <taxon>Eukaryota</taxon>
        <taxon>Metazoa</taxon>
        <taxon>Ecdysozoa</taxon>
        <taxon>Nematoda</taxon>
        <taxon>Chromadorea</taxon>
        <taxon>Rhabditida</taxon>
        <taxon>Spirurina</taxon>
        <taxon>Spiruromorpha</taxon>
        <taxon>Spiruroidea</taxon>
        <taxon>Gongylonematidae</taxon>
        <taxon>Gongylonema</taxon>
    </lineage>
</organism>
<keyword evidence="1" id="KW-0175">Coiled coil</keyword>
<keyword evidence="3" id="KW-1185">Reference proteome</keyword>
<protein>
    <submittedName>
        <fullName evidence="4">Basal body-orientation factor 1</fullName>
    </submittedName>
</protein>
<dbReference type="EMBL" id="UYRT01078235">
    <property type="protein sequence ID" value="VDN18098.1"/>
    <property type="molecule type" value="Genomic_DNA"/>
</dbReference>
<feature type="coiled-coil region" evidence="1">
    <location>
        <begin position="16"/>
        <end position="54"/>
    </location>
</feature>
<reference evidence="4" key="1">
    <citation type="submission" date="2016-06" db="UniProtKB">
        <authorList>
            <consortium name="WormBaseParasite"/>
        </authorList>
    </citation>
    <scope>IDENTIFICATION</scope>
</reference>
<dbReference type="Proteomes" id="UP000271098">
    <property type="component" value="Unassembled WGS sequence"/>
</dbReference>
<accession>A0A183DQD5</accession>
<dbReference type="AlphaFoldDB" id="A0A183DQD5"/>
<proteinExistence type="predicted"/>